<keyword evidence="10 12" id="KW-0472">Membrane</keyword>
<dbReference type="GO" id="GO:0015078">
    <property type="term" value="F:proton transmembrane transporter activity"/>
    <property type="evidence" value="ECO:0007669"/>
    <property type="project" value="InterPro"/>
</dbReference>
<keyword evidence="7 12" id="KW-1133">Transmembrane helix</keyword>
<evidence type="ECO:0000256" key="3">
    <source>
        <dbReference type="ARBA" id="ARBA00022448"/>
    </source>
</evidence>
<comment type="subcellular location">
    <subcellularLocation>
        <location evidence="1 11">Mitochondrion membrane</location>
        <topology evidence="1 11">Single-pass membrane protein</topology>
    </subcellularLocation>
</comment>
<dbReference type="GO" id="GO:0031966">
    <property type="term" value="C:mitochondrial membrane"/>
    <property type="evidence" value="ECO:0007669"/>
    <property type="project" value="UniProtKB-SubCell"/>
</dbReference>
<evidence type="ECO:0000256" key="11">
    <source>
        <dbReference type="RuleBase" id="RU003661"/>
    </source>
</evidence>
<dbReference type="GO" id="GO:0015986">
    <property type="term" value="P:proton motive force-driven ATP synthesis"/>
    <property type="evidence" value="ECO:0007669"/>
    <property type="project" value="InterPro"/>
</dbReference>
<dbReference type="GeneID" id="84882151"/>
<dbReference type="AlphaFoldDB" id="A0AA51NHF2"/>
<organism evidence="13">
    <name type="scientific">Acanthopleura vaillantii</name>
    <dbReference type="NCBI Taxonomy" id="1169768"/>
    <lineage>
        <taxon>Eukaryota</taxon>
        <taxon>Metazoa</taxon>
        <taxon>Spiralia</taxon>
        <taxon>Lophotrochozoa</taxon>
        <taxon>Mollusca</taxon>
        <taxon>Polyplacophora</taxon>
        <taxon>Neoloricata</taxon>
        <taxon>Chitonida</taxon>
        <taxon>Chitonina</taxon>
        <taxon>Chitonidae</taxon>
        <taxon>Acanthopleurinae</taxon>
        <taxon>Acanthopleura</taxon>
    </lineage>
</organism>
<dbReference type="InterPro" id="IPR001421">
    <property type="entry name" value="ATP8_metazoa"/>
</dbReference>
<keyword evidence="6 11" id="KW-0375">Hydrogen ion transport</keyword>
<comment type="similarity">
    <text evidence="2 11">Belongs to the ATPase protein 8 family.</text>
</comment>
<dbReference type="EMBL" id="OQ355692">
    <property type="protein sequence ID" value="WMQ53046.1"/>
    <property type="molecule type" value="Genomic_DNA"/>
</dbReference>
<evidence type="ECO:0000256" key="4">
    <source>
        <dbReference type="ARBA" id="ARBA00022547"/>
    </source>
</evidence>
<evidence type="ECO:0000256" key="7">
    <source>
        <dbReference type="ARBA" id="ARBA00022989"/>
    </source>
</evidence>
<keyword evidence="9 11" id="KW-0496">Mitochondrion</keyword>
<evidence type="ECO:0000256" key="12">
    <source>
        <dbReference type="SAM" id="Phobius"/>
    </source>
</evidence>
<geneLocation type="mitochondrion" evidence="13"/>
<keyword evidence="5 11" id="KW-0812">Transmembrane</keyword>
<dbReference type="RefSeq" id="YP_010952639.1">
    <property type="nucleotide sequence ID" value="NC_082877.1"/>
</dbReference>
<protein>
    <recommendedName>
        <fullName evidence="11">ATP synthase complex subunit 8</fullName>
    </recommendedName>
</protein>
<gene>
    <name evidence="13" type="primary">ATP8</name>
</gene>
<keyword evidence="8 11" id="KW-0406">Ion transport</keyword>
<evidence type="ECO:0000256" key="1">
    <source>
        <dbReference type="ARBA" id="ARBA00004304"/>
    </source>
</evidence>
<keyword evidence="3 11" id="KW-0813">Transport</keyword>
<sequence>MPQLAPLNWILLMSFFWILTLCIIISVWWMKKKDYPIKLMKKHLKSKNKNWTW</sequence>
<name>A0AA51NHF2_9MOLL</name>
<evidence type="ECO:0000256" key="10">
    <source>
        <dbReference type="ARBA" id="ARBA00023136"/>
    </source>
</evidence>
<accession>A0AA51NHF2</accession>
<proteinExistence type="inferred from homology"/>
<reference evidence="13" key="1">
    <citation type="submission" date="2023-01" db="EMBL/GenBank/DDBJ databases">
        <title>Whole Mitochondrial genome of Acanthopleura vaillantii from Jazan coast of Red Sea.</title>
        <authorList>
            <person name="Thomas L."/>
            <person name="Alnashiri H."/>
            <person name="Thaikkottathil M."/>
            <person name="Philip S."/>
            <person name="Kutty R."/>
            <person name="Sivanpillai S."/>
            <person name="Mohammed A."/>
            <person name="Rasain A."/>
        </authorList>
    </citation>
    <scope>NUCLEOTIDE SEQUENCE</scope>
    <source>
        <tissue evidence="13">Foot muscle</tissue>
    </source>
</reference>
<dbReference type="Pfam" id="PF00895">
    <property type="entry name" value="ATP-synt_8"/>
    <property type="match status" value="1"/>
</dbReference>
<evidence type="ECO:0000256" key="5">
    <source>
        <dbReference type="ARBA" id="ARBA00022692"/>
    </source>
</evidence>
<evidence type="ECO:0000256" key="6">
    <source>
        <dbReference type="ARBA" id="ARBA00022781"/>
    </source>
</evidence>
<dbReference type="GO" id="GO:0045259">
    <property type="term" value="C:proton-transporting ATP synthase complex"/>
    <property type="evidence" value="ECO:0007669"/>
    <property type="project" value="UniProtKB-KW"/>
</dbReference>
<evidence type="ECO:0000313" key="13">
    <source>
        <dbReference type="EMBL" id="WMQ53046.1"/>
    </source>
</evidence>
<keyword evidence="4 11" id="KW-0138">CF(0)</keyword>
<feature type="transmembrane region" description="Helical" evidence="12">
    <location>
        <begin position="6"/>
        <end position="30"/>
    </location>
</feature>
<evidence type="ECO:0000256" key="8">
    <source>
        <dbReference type="ARBA" id="ARBA00023065"/>
    </source>
</evidence>
<evidence type="ECO:0000256" key="9">
    <source>
        <dbReference type="ARBA" id="ARBA00023128"/>
    </source>
</evidence>
<evidence type="ECO:0000256" key="2">
    <source>
        <dbReference type="ARBA" id="ARBA00008892"/>
    </source>
</evidence>
<dbReference type="CTD" id="4509"/>